<evidence type="ECO:0000313" key="2">
    <source>
        <dbReference type="Proteomes" id="UP000814128"/>
    </source>
</evidence>
<proteinExistence type="predicted"/>
<reference evidence="1" key="1">
    <citation type="submission" date="2021-02" db="EMBL/GenBank/DDBJ databases">
        <authorList>
            <consortium name="DOE Joint Genome Institute"/>
            <person name="Ahrendt S."/>
            <person name="Looney B.P."/>
            <person name="Miyauchi S."/>
            <person name="Morin E."/>
            <person name="Drula E."/>
            <person name="Courty P.E."/>
            <person name="Chicoki N."/>
            <person name="Fauchery L."/>
            <person name="Kohler A."/>
            <person name="Kuo A."/>
            <person name="Labutti K."/>
            <person name="Pangilinan J."/>
            <person name="Lipzen A."/>
            <person name="Riley R."/>
            <person name="Andreopoulos W."/>
            <person name="He G."/>
            <person name="Johnson J."/>
            <person name="Barry K.W."/>
            <person name="Grigoriev I.V."/>
            <person name="Nagy L."/>
            <person name="Hibbett D."/>
            <person name="Henrissat B."/>
            <person name="Matheny P.B."/>
            <person name="Labbe J."/>
            <person name="Martin F."/>
        </authorList>
    </citation>
    <scope>NUCLEOTIDE SEQUENCE</scope>
    <source>
        <strain evidence="1">EC-137</strain>
    </source>
</reference>
<evidence type="ECO:0000313" key="1">
    <source>
        <dbReference type="EMBL" id="KAI0034495.1"/>
    </source>
</evidence>
<gene>
    <name evidence="1" type="ORF">K488DRAFT_83900</name>
</gene>
<protein>
    <submittedName>
        <fullName evidence="1">Uncharacterized protein</fullName>
    </submittedName>
</protein>
<organism evidence="1 2">
    <name type="scientific">Vararia minispora EC-137</name>
    <dbReference type="NCBI Taxonomy" id="1314806"/>
    <lineage>
        <taxon>Eukaryota</taxon>
        <taxon>Fungi</taxon>
        <taxon>Dikarya</taxon>
        <taxon>Basidiomycota</taxon>
        <taxon>Agaricomycotina</taxon>
        <taxon>Agaricomycetes</taxon>
        <taxon>Russulales</taxon>
        <taxon>Lachnocladiaceae</taxon>
        <taxon>Vararia</taxon>
    </lineage>
</organism>
<reference evidence="1" key="2">
    <citation type="journal article" date="2022" name="New Phytol.">
        <title>Evolutionary transition to the ectomycorrhizal habit in the genomes of a hyperdiverse lineage of mushroom-forming fungi.</title>
        <authorList>
            <person name="Looney B."/>
            <person name="Miyauchi S."/>
            <person name="Morin E."/>
            <person name="Drula E."/>
            <person name="Courty P.E."/>
            <person name="Kohler A."/>
            <person name="Kuo A."/>
            <person name="LaButti K."/>
            <person name="Pangilinan J."/>
            <person name="Lipzen A."/>
            <person name="Riley R."/>
            <person name="Andreopoulos W."/>
            <person name="He G."/>
            <person name="Johnson J."/>
            <person name="Nolan M."/>
            <person name="Tritt A."/>
            <person name="Barry K.W."/>
            <person name="Grigoriev I.V."/>
            <person name="Nagy L.G."/>
            <person name="Hibbett D."/>
            <person name="Henrissat B."/>
            <person name="Matheny P.B."/>
            <person name="Labbe J."/>
            <person name="Martin F.M."/>
        </authorList>
    </citation>
    <scope>NUCLEOTIDE SEQUENCE</scope>
    <source>
        <strain evidence="1">EC-137</strain>
    </source>
</reference>
<dbReference type="Proteomes" id="UP000814128">
    <property type="component" value="Unassembled WGS sequence"/>
</dbReference>
<keyword evidence="2" id="KW-1185">Reference proteome</keyword>
<sequence>MQRLGIRVSFTDLPQSLAALGDRSEAWSGLGACLLTIYNNSRFRVTLTLPLIAAIYFAALSTLGFSSSFLFSIPTFNSNSSFCSRTTIGTPDVLSLIPPAAGPNLPSNFQNISFDWFSSSAGLSILAGGAAPEFPGLIGSRVFDTIASNISNANATAVVGYTDFHVKSDNASDPINGQMILDATGSPGWPTSMTISSKDLSLYPNATFYVQMIGCSVSITSGTAAIDAGTNRLVNISDLSTSESGSLWEKWLPDTTSSNQLEDTWAWMFMPNSSMPMWYESRDVNLLTGEGFQANEWSCAATLSVFGREDGPVVNSSGCHVPTVMEQYRTGFRFTLPRKHLIEPLFYSVSNALLGASAPNTAKLETLAFQQARSLKNGTSSDTLTLQRLESALANATAMTMWSAARASTLTTYIQDSSRAFAYLNSSHYTRVEPRTGTALVNVVEKVGLVEINSWVLYLGTSAAVILLAIAVYVVLRSASSVYGHAPPVDSVSLLHIAALDTSAIAPRFADVDMGSMLARRRAGTFPVAIVNGAIIAVDGDA</sequence>
<accession>A0ACB8QRY6</accession>
<dbReference type="EMBL" id="MU273499">
    <property type="protein sequence ID" value="KAI0034495.1"/>
    <property type="molecule type" value="Genomic_DNA"/>
</dbReference>
<name>A0ACB8QRY6_9AGAM</name>
<comment type="caution">
    <text evidence="1">The sequence shown here is derived from an EMBL/GenBank/DDBJ whole genome shotgun (WGS) entry which is preliminary data.</text>
</comment>